<accession>A0A0D0JAN1</accession>
<gene>
    <name evidence="1" type="ORF">RU07_10470</name>
</gene>
<dbReference type="EMBL" id="JXQV01000009">
    <property type="protein sequence ID" value="KIQ02987.1"/>
    <property type="molecule type" value="Genomic_DNA"/>
</dbReference>
<evidence type="ECO:0000313" key="2">
    <source>
        <dbReference type="Proteomes" id="UP000035017"/>
    </source>
</evidence>
<reference evidence="1 2" key="1">
    <citation type="submission" date="2014-12" db="EMBL/GenBank/DDBJ databases">
        <title>16Stimator: statistical estimation of ribosomal gene copy numbers from draft genome assemblies.</title>
        <authorList>
            <person name="Perisin M.A."/>
            <person name="Vetter M."/>
            <person name="Gilbert J.A."/>
            <person name="Bergelson J."/>
        </authorList>
    </citation>
    <scope>NUCLEOTIDE SEQUENCE [LARGE SCALE GENOMIC DNA]</scope>
    <source>
        <strain evidence="1 2">MEJ076</strain>
    </source>
</reference>
<organism evidence="1 2">
    <name type="scientific">Agrobacterium tumefaciens</name>
    <dbReference type="NCBI Taxonomy" id="358"/>
    <lineage>
        <taxon>Bacteria</taxon>
        <taxon>Pseudomonadati</taxon>
        <taxon>Pseudomonadota</taxon>
        <taxon>Alphaproteobacteria</taxon>
        <taxon>Hyphomicrobiales</taxon>
        <taxon>Rhizobiaceae</taxon>
        <taxon>Rhizobium/Agrobacterium group</taxon>
        <taxon>Agrobacterium</taxon>
        <taxon>Agrobacterium tumefaciens complex</taxon>
    </lineage>
</organism>
<name>A0A0D0JAN1_AGRTU</name>
<evidence type="ECO:0000313" key="1">
    <source>
        <dbReference type="EMBL" id="KIQ02987.1"/>
    </source>
</evidence>
<proteinExistence type="predicted"/>
<sequence>MKGNTLTEEQINLYIEKHNEWININKAEKEWLEAFLPENPEKDMINGDEWFRSLDAAIDMRVRSLKQLREDRDRLQTAINIQA</sequence>
<comment type="caution">
    <text evidence="1">The sequence shown here is derived from an EMBL/GenBank/DDBJ whole genome shotgun (WGS) entry which is preliminary data.</text>
</comment>
<protein>
    <submittedName>
        <fullName evidence="1">Uncharacterized protein</fullName>
    </submittedName>
</protein>
<dbReference type="AlphaFoldDB" id="A0A0D0JAN1"/>
<dbReference type="Proteomes" id="UP000035017">
    <property type="component" value="Unassembled WGS sequence"/>
</dbReference>